<dbReference type="Proteomes" id="UP001043456">
    <property type="component" value="Unassembled WGS sequence"/>
</dbReference>
<dbReference type="AlphaFoldDB" id="A0A9P3EQE5"/>
<keyword evidence="2" id="KW-0560">Oxidoreductase</keyword>
<dbReference type="EMBL" id="BHVY01000001">
    <property type="protein sequence ID" value="GIJ81505.1"/>
    <property type="molecule type" value="Genomic_DNA"/>
</dbReference>
<sequence length="300" mass="32468">MVSPINNVALLGAGTLGSHVLEALASNPLFSVWVVTRGSASTKYPPNVKFQETDYSYQSLVSIFKENAIDAVVSTVPHYALEAQDRAIEAAVAAGVKRFVPSDFGTNTSDERTLDIATFLRPKAATVAKLSSLEGKGPNGEFSWTSVITGPFFELGIKTEFLGLNLAEKSAVLYDGGNTAFSVTTLSQIGKAVSDILSKPLESVNRYVFTATAKITQRNLLNILEKETGVEWTVTERTTQELLTEGKEKVSKGDLTGYFNFLFYCIFQGDNTGNLWDGTPGLTDQESPESVVKRVLAELS</sequence>
<proteinExistence type="predicted"/>
<dbReference type="GeneID" id="66998617"/>
<dbReference type="OrthoDB" id="9974981at2759"/>
<dbReference type="InterPro" id="IPR051609">
    <property type="entry name" value="NmrA/Isoflavone_reductase-like"/>
</dbReference>
<evidence type="ECO:0000256" key="2">
    <source>
        <dbReference type="ARBA" id="ARBA00023002"/>
    </source>
</evidence>
<dbReference type="Pfam" id="PF05368">
    <property type="entry name" value="NmrA"/>
    <property type="match status" value="1"/>
</dbReference>
<comment type="caution">
    <text evidence="4">The sequence shown here is derived from an EMBL/GenBank/DDBJ whole genome shotgun (WGS) entry which is preliminary data.</text>
</comment>
<evidence type="ECO:0000259" key="3">
    <source>
        <dbReference type="Pfam" id="PF05368"/>
    </source>
</evidence>
<keyword evidence="1" id="KW-0521">NADP</keyword>
<dbReference type="InterPro" id="IPR045312">
    <property type="entry name" value="PCBER-like"/>
</dbReference>
<dbReference type="InterPro" id="IPR036291">
    <property type="entry name" value="NAD(P)-bd_dom_sf"/>
</dbReference>
<reference evidence="4 5" key="1">
    <citation type="submission" date="2018-10" db="EMBL/GenBank/DDBJ databases">
        <title>Pan-genome distribution and transcriptional activeness of fungal secondary metabolism genes in Aspergillus section Fumigati.</title>
        <authorList>
            <person name="Takahashi H."/>
            <person name="Umemura M."/>
            <person name="Ninomiya A."/>
            <person name="Kusuya Y."/>
            <person name="Urayama S."/>
            <person name="Shimizu M."/>
            <person name="Watanabe A."/>
            <person name="Kamei K."/>
            <person name="Yaguchi T."/>
            <person name="Hagiwara D."/>
        </authorList>
    </citation>
    <scope>NUCLEOTIDE SEQUENCE [LARGE SCALE GENOMIC DNA]</scope>
    <source>
        <strain evidence="4 5">IFM 55266</strain>
    </source>
</reference>
<evidence type="ECO:0000256" key="1">
    <source>
        <dbReference type="ARBA" id="ARBA00022857"/>
    </source>
</evidence>
<dbReference type="PANTHER" id="PTHR47706">
    <property type="entry name" value="NMRA-LIKE FAMILY PROTEIN"/>
    <property type="match status" value="1"/>
</dbReference>
<dbReference type="InterPro" id="IPR008030">
    <property type="entry name" value="NmrA-like"/>
</dbReference>
<feature type="domain" description="NmrA-like" evidence="3">
    <location>
        <begin position="12"/>
        <end position="235"/>
    </location>
</feature>
<keyword evidence="5" id="KW-1185">Reference proteome</keyword>
<protein>
    <recommendedName>
        <fullName evidence="3">NmrA-like domain-containing protein</fullName>
    </recommendedName>
</protein>
<dbReference type="Gene3D" id="3.90.25.10">
    <property type="entry name" value="UDP-galactose 4-epimerase, domain 1"/>
    <property type="match status" value="1"/>
</dbReference>
<dbReference type="GO" id="GO:0016491">
    <property type="term" value="F:oxidoreductase activity"/>
    <property type="evidence" value="ECO:0007669"/>
    <property type="project" value="UniProtKB-KW"/>
</dbReference>
<accession>A0A9P3EQE5</accession>
<organism evidence="4 5">
    <name type="scientific">Aspergillus pseudoviridinutans</name>
    <dbReference type="NCBI Taxonomy" id="1517512"/>
    <lineage>
        <taxon>Eukaryota</taxon>
        <taxon>Fungi</taxon>
        <taxon>Dikarya</taxon>
        <taxon>Ascomycota</taxon>
        <taxon>Pezizomycotina</taxon>
        <taxon>Eurotiomycetes</taxon>
        <taxon>Eurotiomycetidae</taxon>
        <taxon>Eurotiales</taxon>
        <taxon>Aspergillaceae</taxon>
        <taxon>Aspergillus</taxon>
        <taxon>Aspergillus subgen. Fumigati</taxon>
    </lineage>
</organism>
<dbReference type="PANTHER" id="PTHR47706:SF9">
    <property type="entry name" value="NMRA-LIKE DOMAIN-CONTAINING PROTEIN-RELATED"/>
    <property type="match status" value="1"/>
</dbReference>
<dbReference type="CDD" id="cd05259">
    <property type="entry name" value="PCBER_SDR_a"/>
    <property type="match status" value="1"/>
</dbReference>
<evidence type="ECO:0000313" key="5">
    <source>
        <dbReference type="Proteomes" id="UP001043456"/>
    </source>
</evidence>
<name>A0A9P3EQE5_9EURO</name>
<gene>
    <name evidence="4" type="ORF">Asppvi_000004</name>
</gene>
<evidence type="ECO:0000313" key="4">
    <source>
        <dbReference type="EMBL" id="GIJ81505.1"/>
    </source>
</evidence>
<dbReference type="SUPFAM" id="SSF51735">
    <property type="entry name" value="NAD(P)-binding Rossmann-fold domains"/>
    <property type="match status" value="1"/>
</dbReference>
<dbReference type="Gene3D" id="3.40.50.720">
    <property type="entry name" value="NAD(P)-binding Rossmann-like Domain"/>
    <property type="match status" value="1"/>
</dbReference>
<dbReference type="RefSeq" id="XP_043152252.1">
    <property type="nucleotide sequence ID" value="XM_043296317.1"/>
</dbReference>